<gene>
    <name evidence="1" type="ORF">EAG_00382</name>
</gene>
<evidence type="ECO:0000313" key="1">
    <source>
        <dbReference type="EMBL" id="EFN67291.1"/>
    </source>
</evidence>
<reference evidence="1 2" key="1">
    <citation type="journal article" date="2010" name="Science">
        <title>Genomic comparison of the ants Camponotus floridanus and Harpegnathos saltator.</title>
        <authorList>
            <person name="Bonasio R."/>
            <person name="Zhang G."/>
            <person name="Ye C."/>
            <person name="Mutti N.S."/>
            <person name="Fang X."/>
            <person name="Qin N."/>
            <person name="Donahue G."/>
            <person name="Yang P."/>
            <person name="Li Q."/>
            <person name="Li C."/>
            <person name="Zhang P."/>
            <person name="Huang Z."/>
            <person name="Berger S.L."/>
            <person name="Reinberg D."/>
            <person name="Wang J."/>
            <person name="Liebig J."/>
        </authorList>
    </citation>
    <scope>NUCLEOTIDE SEQUENCE [LARGE SCALE GENOMIC DNA]</scope>
    <source>
        <strain evidence="2">C129</strain>
    </source>
</reference>
<dbReference type="InParanoid" id="E2AGZ8"/>
<dbReference type="Proteomes" id="UP000000311">
    <property type="component" value="Unassembled WGS sequence"/>
</dbReference>
<proteinExistence type="predicted"/>
<organism evidence="2">
    <name type="scientific">Camponotus floridanus</name>
    <name type="common">Florida carpenter ant</name>
    <dbReference type="NCBI Taxonomy" id="104421"/>
    <lineage>
        <taxon>Eukaryota</taxon>
        <taxon>Metazoa</taxon>
        <taxon>Ecdysozoa</taxon>
        <taxon>Arthropoda</taxon>
        <taxon>Hexapoda</taxon>
        <taxon>Insecta</taxon>
        <taxon>Pterygota</taxon>
        <taxon>Neoptera</taxon>
        <taxon>Endopterygota</taxon>
        <taxon>Hymenoptera</taxon>
        <taxon>Apocrita</taxon>
        <taxon>Aculeata</taxon>
        <taxon>Formicoidea</taxon>
        <taxon>Formicidae</taxon>
        <taxon>Formicinae</taxon>
        <taxon>Camponotus</taxon>
    </lineage>
</organism>
<dbReference type="OMA" id="DEIGWAI"/>
<evidence type="ECO:0000313" key="2">
    <source>
        <dbReference type="Proteomes" id="UP000000311"/>
    </source>
</evidence>
<dbReference type="EMBL" id="GL439441">
    <property type="protein sequence ID" value="EFN67291.1"/>
    <property type="molecule type" value="Genomic_DNA"/>
</dbReference>
<name>E2AGZ8_CAMFO</name>
<dbReference type="OrthoDB" id="7554769at2759"/>
<feature type="non-terminal residue" evidence="1">
    <location>
        <position position="166"/>
    </location>
</feature>
<keyword evidence="2" id="KW-1185">Reference proteome</keyword>
<accession>E2AGZ8</accession>
<feature type="non-terminal residue" evidence="1">
    <location>
        <position position="1"/>
    </location>
</feature>
<protein>
    <submittedName>
        <fullName evidence="1">Uncharacterized protein</fullName>
    </submittedName>
</protein>
<sequence length="166" mass="18404">KRKMPKTAAVSIKGDEKQGFSYAEVLRKARSQIKMEEFQIEAPRIRKGLNGATIIEISGPECNEKAQQLASKLQEVLKEDKAAITTPMIRGNLRLTGLDESIGKDEIGWAIEEEGGCDNKDTRIGEIRKTRRGMGVVWVQCPLKAAIEIAKKKKIKVGWTIVGVTL</sequence>
<dbReference type="AlphaFoldDB" id="E2AGZ8"/>